<dbReference type="InterPro" id="IPR000594">
    <property type="entry name" value="ThiF_NAD_FAD-bd"/>
</dbReference>
<dbReference type="GO" id="GO:0004792">
    <property type="term" value="F:thiosulfate-cyanide sulfurtransferase activity"/>
    <property type="evidence" value="ECO:0007669"/>
    <property type="project" value="TreeGrafter"/>
</dbReference>
<proteinExistence type="predicted"/>
<evidence type="ECO:0000259" key="2">
    <source>
        <dbReference type="Pfam" id="PF00899"/>
    </source>
</evidence>
<name>A0A6F8ZEE2_9FIRM</name>
<dbReference type="Pfam" id="PF00899">
    <property type="entry name" value="ThiF"/>
    <property type="match status" value="1"/>
</dbReference>
<feature type="transmembrane region" description="Helical" evidence="1">
    <location>
        <begin position="28"/>
        <end position="51"/>
    </location>
</feature>
<protein>
    <submittedName>
        <fullName evidence="3">Protein HesA, heterocyst</fullName>
    </submittedName>
</protein>
<dbReference type="SUPFAM" id="SSF69572">
    <property type="entry name" value="Activating enzymes of the ubiquitin-like proteins"/>
    <property type="match status" value="1"/>
</dbReference>
<keyword evidence="1" id="KW-0472">Membrane</keyword>
<evidence type="ECO:0000313" key="3">
    <source>
        <dbReference type="EMBL" id="CAB1127969.1"/>
    </source>
</evidence>
<dbReference type="PANTHER" id="PTHR10953:SF102">
    <property type="entry name" value="ADENYLYLTRANSFERASE AND SULFURTRANSFERASE MOCS3"/>
    <property type="match status" value="1"/>
</dbReference>
<evidence type="ECO:0000313" key="4">
    <source>
        <dbReference type="Proteomes" id="UP000503399"/>
    </source>
</evidence>
<dbReference type="InterPro" id="IPR035985">
    <property type="entry name" value="Ubiquitin-activating_enz"/>
</dbReference>
<evidence type="ECO:0000256" key="1">
    <source>
        <dbReference type="SAM" id="Phobius"/>
    </source>
</evidence>
<dbReference type="CDD" id="cd00757">
    <property type="entry name" value="ThiF_MoeB_HesA_family"/>
    <property type="match status" value="1"/>
</dbReference>
<dbReference type="GO" id="GO:0008641">
    <property type="term" value="F:ubiquitin-like modifier activating enzyme activity"/>
    <property type="evidence" value="ECO:0007669"/>
    <property type="project" value="InterPro"/>
</dbReference>
<dbReference type="Gene3D" id="3.40.50.720">
    <property type="entry name" value="NAD(P)-binding Rossmann-like Domain"/>
    <property type="match status" value="1"/>
</dbReference>
<organism evidence="3 4">
    <name type="scientific">Candidatus Hydrogenisulfobacillus filiaventi</name>
    <dbReference type="NCBI Taxonomy" id="2707344"/>
    <lineage>
        <taxon>Bacteria</taxon>
        <taxon>Bacillati</taxon>
        <taxon>Bacillota</taxon>
        <taxon>Clostridia</taxon>
        <taxon>Eubacteriales</taxon>
        <taxon>Clostridiales Family XVII. Incertae Sedis</taxon>
        <taxon>Candidatus Hydrogenisulfobacillus</taxon>
    </lineage>
</organism>
<dbReference type="KEGG" id="hfv:R50_0463"/>
<keyword evidence="1" id="KW-1133">Transmembrane helix</keyword>
<accession>A0A6F8ZEE2</accession>
<keyword evidence="4" id="KW-1185">Reference proteome</keyword>
<sequence>MMLSAEMRERYRRQLSLPAMSEAAQERLAAATVLVAGVGGLGGTVAIYLAAAGVGRLILYHDGSLTRSNLNRQILMEAAGVGRPRVSMAAAAIRRFNPDCRVEERPTTVFAPTLAGDLAAAEVAVDARHNFPERRHLARLAWEAGKPLVEAAMSGMEATLTVLMPGFTPCLDCLYPEDPAWDPMGFPVLGAVSGALGALAALETVKLLADLPHPLLGDLLYADLSTLDFRRLPVYRSPSCQGCPRP</sequence>
<gene>
    <name evidence="3" type="primary">hesA</name>
    <name evidence="3" type="ORF">R50_0463</name>
</gene>
<dbReference type="Proteomes" id="UP000503399">
    <property type="component" value="Chromosome"/>
</dbReference>
<feature type="domain" description="THIF-type NAD/FAD binding fold" evidence="2">
    <location>
        <begin position="11"/>
        <end position="241"/>
    </location>
</feature>
<keyword evidence="1" id="KW-0812">Transmembrane</keyword>
<dbReference type="GO" id="GO:0016779">
    <property type="term" value="F:nucleotidyltransferase activity"/>
    <property type="evidence" value="ECO:0007669"/>
    <property type="project" value="TreeGrafter"/>
</dbReference>
<dbReference type="EMBL" id="LR778114">
    <property type="protein sequence ID" value="CAB1127969.1"/>
    <property type="molecule type" value="Genomic_DNA"/>
</dbReference>
<dbReference type="PANTHER" id="PTHR10953">
    <property type="entry name" value="UBIQUITIN-ACTIVATING ENZYME E1"/>
    <property type="match status" value="1"/>
</dbReference>
<dbReference type="GO" id="GO:0005737">
    <property type="term" value="C:cytoplasm"/>
    <property type="evidence" value="ECO:0007669"/>
    <property type="project" value="TreeGrafter"/>
</dbReference>
<dbReference type="AlphaFoldDB" id="A0A6F8ZEE2"/>
<dbReference type="InterPro" id="IPR045886">
    <property type="entry name" value="ThiF/MoeB/HesA"/>
</dbReference>
<reference evidence="3 4" key="1">
    <citation type="submission" date="2020-02" db="EMBL/GenBank/DDBJ databases">
        <authorList>
            <person name="Hogendoorn C."/>
        </authorList>
    </citation>
    <scope>NUCLEOTIDE SEQUENCE [LARGE SCALE GENOMIC DNA]</scope>
    <source>
        <strain evidence="3">R501</strain>
    </source>
</reference>